<evidence type="ECO:0000313" key="2">
    <source>
        <dbReference type="Proteomes" id="UP001077662"/>
    </source>
</evidence>
<organism evidence="1 2">
    <name type="scientific">Brevibacillus laterosporus</name>
    <name type="common">Bacillus laterosporus</name>
    <dbReference type="NCBI Taxonomy" id="1465"/>
    <lineage>
        <taxon>Bacteria</taxon>
        <taxon>Bacillati</taxon>
        <taxon>Bacillota</taxon>
        <taxon>Bacilli</taxon>
        <taxon>Bacillales</taxon>
        <taxon>Paenibacillaceae</taxon>
        <taxon>Brevibacillus</taxon>
    </lineage>
</organism>
<dbReference type="EMBL" id="JAPTNE010000002">
    <property type="protein sequence ID" value="MCZ0805600.1"/>
    <property type="molecule type" value="Genomic_DNA"/>
</dbReference>
<reference evidence="1" key="1">
    <citation type="submission" date="2022-09" db="EMBL/GenBank/DDBJ databases">
        <title>Genome analysis and characterization of larvicidal activity of Brevibacillus strains.</title>
        <authorList>
            <person name="Patrusheva E.V."/>
            <person name="Izotova A.O."/>
            <person name="Toshchakov S.V."/>
            <person name="Sineoky S.P."/>
        </authorList>
    </citation>
    <scope>NUCLEOTIDE SEQUENCE</scope>
    <source>
        <strain evidence="1">VKPM_B-13247</strain>
    </source>
</reference>
<sequence length="54" mass="6131">MACVNQCPDAIHHFVVKDKGCHGVEKKEYKQVYAVCMNGQNLYCRTEWGGPCQL</sequence>
<dbReference type="NCBIfam" id="NF033806">
    <property type="entry name" value="laterosporulin"/>
    <property type="match status" value="1"/>
</dbReference>
<dbReference type="Proteomes" id="UP001077662">
    <property type="component" value="Unassembled WGS sequence"/>
</dbReference>
<gene>
    <name evidence="1" type="ORF">O0554_01520</name>
</gene>
<dbReference type="InterPro" id="IPR041572">
    <property type="entry name" value="Laterosporulin"/>
</dbReference>
<accession>A0AAP3DEB4</accession>
<dbReference type="RefSeq" id="WP_258432699.1">
    <property type="nucleotide sequence ID" value="NZ_JANSGW010000002.1"/>
</dbReference>
<name>A0AAP3DEB4_BRELA</name>
<dbReference type="AlphaFoldDB" id="A0AAP3DEB4"/>
<evidence type="ECO:0000313" key="1">
    <source>
        <dbReference type="EMBL" id="MCZ0805600.1"/>
    </source>
</evidence>
<comment type="caution">
    <text evidence="1">The sequence shown here is derived from an EMBL/GenBank/DDBJ whole genome shotgun (WGS) entry which is preliminary data.</text>
</comment>
<proteinExistence type="predicted"/>
<dbReference type="Pfam" id="PF17861">
    <property type="entry name" value="Laterosporulin"/>
    <property type="match status" value="1"/>
</dbReference>
<protein>
    <submittedName>
        <fullName evidence="1">Laterosporulin family class IId bacteriocin</fullName>
    </submittedName>
</protein>